<organism evidence="1 2">
    <name type="scientific">Knipowitschia caucasica</name>
    <name type="common">Caucasian dwarf goby</name>
    <name type="synonym">Pomatoschistus caucasicus</name>
    <dbReference type="NCBI Taxonomy" id="637954"/>
    <lineage>
        <taxon>Eukaryota</taxon>
        <taxon>Metazoa</taxon>
        <taxon>Chordata</taxon>
        <taxon>Craniata</taxon>
        <taxon>Vertebrata</taxon>
        <taxon>Euteleostomi</taxon>
        <taxon>Actinopterygii</taxon>
        <taxon>Neopterygii</taxon>
        <taxon>Teleostei</taxon>
        <taxon>Neoteleostei</taxon>
        <taxon>Acanthomorphata</taxon>
        <taxon>Gobiaria</taxon>
        <taxon>Gobiiformes</taxon>
        <taxon>Gobioidei</taxon>
        <taxon>Gobiidae</taxon>
        <taxon>Gobiinae</taxon>
        <taxon>Knipowitschia</taxon>
    </lineage>
</organism>
<gene>
    <name evidence="1" type="ORF">KC01_LOCUS1152</name>
</gene>
<protein>
    <submittedName>
        <fullName evidence="1">Uncharacterized protein</fullName>
    </submittedName>
</protein>
<evidence type="ECO:0000313" key="2">
    <source>
        <dbReference type="Proteomes" id="UP001497482"/>
    </source>
</evidence>
<sequence>MGRSGGRGVVLQPQPSCQSSAEILPSFPVSSTISSILSRLQSAESSNRDRCNSDYSQKQNECFTISAGAFCSLWTVTTYWKKETANNSPGWK</sequence>
<accession>A0AAV2ITN3</accession>
<dbReference type="EMBL" id="OZ035823">
    <property type="protein sequence ID" value="CAL1568562.1"/>
    <property type="molecule type" value="Genomic_DNA"/>
</dbReference>
<dbReference type="Proteomes" id="UP001497482">
    <property type="component" value="Chromosome 1"/>
</dbReference>
<reference evidence="1 2" key="1">
    <citation type="submission" date="2024-04" db="EMBL/GenBank/DDBJ databases">
        <authorList>
            <person name="Waldvogel A.-M."/>
            <person name="Schoenle A."/>
        </authorList>
    </citation>
    <scope>NUCLEOTIDE SEQUENCE [LARGE SCALE GENOMIC DNA]</scope>
</reference>
<keyword evidence="2" id="KW-1185">Reference proteome</keyword>
<evidence type="ECO:0000313" key="1">
    <source>
        <dbReference type="EMBL" id="CAL1568562.1"/>
    </source>
</evidence>
<proteinExistence type="predicted"/>
<dbReference type="AlphaFoldDB" id="A0AAV2ITN3"/>
<name>A0AAV2ITN3_KNICA</name>